<dbReference type="GeneID" id="25731135"/>
<feature type="region of interest" description="Disordered" evidence="1">
    <location>
        <begin position="1"/>
        <end position="59"/>
    </location>
</feature>
<keyword evidence="3" id="KW-1185">Reference proteome</keyword>
<feature type="compositionally biased region" description="Basic residues" evidence="1">
    <location>
        <begin position="26"/>
        <end position="44"/>
    </location>
</feature>
<feature type="non-terminal residue" evidence="2">
    <location>
        <position position="1"/>
    </location>
</feature>
<feature type="compositionally biased region" description="Gly residues" evidence="1">
    <location>
        <begin position="46"/>
        <end position="59"/>
    </location>
</feature>
<dbReference type="RefSeq" id="XP_013893333.1">
    <property type="nucleotide sequence ID" value="XM_014037879.1"/>
</dbReference>
<dbReference type="KEGG" id="mng:MNEG_13651"/>
<evidence type="ECO:0000256" key="1">
    <source>
        <dbReference type="SAM" id="MobiDB-lite"/>
    </source>
</evidence>
<evidence type="ECO:0000313" key="3">
    <source>
        <dbReference type="Proteomes" id="UP000054498"/>
    </source>
</evidence>
<feature type="non-terminal residue" evidence="2">
    <location>
        <position position="59"/>
    </location>
</feature>
<accession>A0A0D2KEN9</accession>
<dbReference type="Proteomes" id="UP000054498">
    <property type="component" value="Unassembled WGS sequence"/>
</dbReference>
<organism evidence="2 3">
    <name type="scientific">Monoraphidium neglectum</name>
    <dbReference type="NCBI Taxonomy" id="145388"/>
    <lineage>
        <taxon>Eukaryota</taxon>
        <taxon>Viridiplantae</taxon>
        <taxon>Chlorophyta</taxon>
        <taxon>core chlorophytes</taxon>
        <taxon>Chlorophyceae</taxon>
        <taxon>CS clade</taxon>
        <taxon>Sphaeropleales</taxon>
        <taxon>Selenastraceae</taxon>
        <taxon>Monoraphidium</taxon>
    </lineage>
</organism>
<dbReference type="AlphaFoldDB" id="A0A0D2KEN9"/>
<feature type="compositionally biased region" description="Pro residues" evidence="1">
    <location>
        <begin position="1"/>
        <end position="11"/>
    </location>
</feature>
<dbReference type="EMBL" id="KK104177">
    <property type="protein sequence ID" value="KIY94313.1"/>
    <property type="molecule type" value="Genomic_DNA"/>
</dbReference>
<protein>
    <submittedName>
        <fullName evidence="2">Uncharacterized protein</fullName>
    </submittedName>
</protein>
<sequence length="59" mass="6178">PQLRPPPPCAHPPAAGDAPEQPGRAHGLRLRARGRHHRAARAGRQRSGGHGGQGRSQGL</sequence>
<evidence type="ECO:0000313" key="2">
    <source>
        <dbReference type="EMBL" id="KIY94313.1"/>
    </source>
</evidence>
<proteinExistence type="predicted"/>
<reference evidence="2 3" key="1">
    <citation type="journal article" date="2013" name="BMC Genomics">
        <title>Reconstruction of the lipid metabolism for the microalga Monoraphidium neglectum from its genome sequence reveals characteristics suitable for biofuel production.</title>
        <authorList>
            <person name="Bogen C."/>
            <person name="Al-Dilaimi A."/>
            <person name="Albersmeier A."/>
            <person name="Wichmann J."/>
            <person name="Grundmann M."/>
            <person name="Rupp O."/>
            <person name="Lauersen K.J."/>
            <person name="Blifernez-Klassen O."/>
            <person name="Kalinowski J."/>
            <person name="Goesmann A."/>
            <person name="Mussgnug J.H."/>
            <person name="Kruse O."/>
        </authorList>
    </citation>
    <scope>NUCLEOTIDE SEQUENCE [LARGE SCALE GENOMIC DNA]</scope>
    <source>
        <strain evidence="2 3">SAG 48.87</strain>
    </source>
</reference>
<gene>
    <name evidence="2" type="ORF">MNEG_13651</name>
</gene>
<name>A0A0D2KEN9_9CHLO</name>